<dbReference type="PANTHER" id="PTHR31143:SF2">
    <property type="entry name" value="FR47-LIKE DOMAIN-CONTAINING PROTEIN-RELATED"/>
    <property type="match status" value="1"/>
</dbReference>
<dbReference type="InterPro" id="IPR027365">
    <property type="entry name" value="GNAT_acetyltra_YdfB-like"/>
</dbReference>
<proteinExistence type="predicted"/>
<dbReference type="EMBL" id="CP095074">
    <property type="protein sequence ID" value="UOQ92232.1"/>
    <property type="molecule type" value="Genomic_DNA"/>
</dbReference>
<dbReference type="PANTHER" id="PTHR31143">
    <property type="match status" value="1"/>
</dbReference>
<evidence type="ECO:0000313" key="2">
    <source>
        <dbReference type="Proteomes" id="UP000831880"/>
    </source>
</evidence>
<dbReference type="Proteomes" id="UP000831880">
    <property type="component" value="Chromosome"/>
</dbReference>
<name>A0ABY4GVN7_9BACI</name>
<gene>
    <name evidence="1" type="ORF">MUO14_17325</name>
</gene>
<dbReference type="Pfam" id="PF12746">
    <property type="entry name" value="GNAT_acetyltran"/>
    <property type="match status" value="1"/>
</dbReference>
<evidence type="ECO:0000313" key="1">
    <source>
        <dbReference type="EMBL" id="UOQ92232.1"/>
    </source>
</evidence>
<protein>
    <submittedName>
        <fullName evidence="1">GNAT family N-acetyltransferase</fullName>
    </submittedName>
</protein>
<sequence>MITELHTRDFYKCKSLLNEKGNLEVKAVIEGVNPGRIFVDNNDSPKTGLIWLGNNDGFFFIGNEENKVFNNDINDFIDKIIIPEAKKLQLNYFIAIGNHQRWNKTIEKVFKHRQLKMSNQKVYEMQKCNYKEKSTPAIEQEYKVLKINKVLFENNDNSLENIEFLRSKLLEFWSSPESFFNKGIGYCIAYNNKIISVCFSGFVAGNVHGLDIETIEAHQGNRLGQEIAHYVVKDCISDGMVPYWDCMETNKPSNVIAQRTGFTNVFNYVVYLFPF</sequence>
<reference evidence="1 2" key="1">
    <citation type="submission" date="2022-04" db="EMBL/GenBank/DDBJ databases">
        <title>Halobacillus sp. isolated from saltern.</title>
        <authorList>
            <person name="Won M."/>
            <person name="Lee C.-M."/>
            <person name="Woen H.-Y."/>
            <person name="Kwon S.-W."/>
        </authorList>
    </citation>
    <scope>NUCLEOTIDE SEQUENCE [LARGE SCALE GENOMIC DNA]</scope>
    <source>
        <strain evidence="1 2">SSTM10-2</strain>
    </source>
</reference>
<dbReference type="InterPro" id="IPR016181">
    <property type="entry name" value="Acyl_CoA_acyltransferase"/>
</dbReference>
<dbReference type="SUPFAM" id="SSF55729">
    <property type="entry name" value="Acyl-CoA N-acyltransferases (Nat)"/>
    <property type="match status" value="1"/>
</dbReference>
<organism evidence="1 2">
    <name type="scientific">Halobacillus shinanisalinarum</name>
    <dbReference type="NCBI Taxonomy" id="2932258"/>
    <lineage>
        <taxon>Bacteria</taxon>
        <taxon>Bacillati</taxon>
        <taxon>Bacillota</taxon>
        <taxon>Bacilli</taxon>
        <taxon>Bacillales</taxon>
        <taxon>Bacillaceae</taxon>
        <taxon>Halobacillus</taxon>
    </lineage>
</organism>
<keyword evidence="2" id="KW-1185">Reference proteome</keyword>
<dbReference type="RefSeq" id="WP_244751842.1">
    <property type="nucleotide sequence ID" value="NZ_CP095074.1"/>
</dbReference>
<dbReference type="Gene3D" id="3.40.630.30">
    <property type="match status" value="1"/>
</dbReference>
<accession>A0ABY4GVN7</accession>